<evidence type="ECO:0000256" key="2">
    <source>
        <dbReference type="PROSITE-ProRule" id="PRU01091"/>
    </source>
</evidence>
<evidence type="ECO:0000313" key="4">
    <source>
        <dbReference type="EMBL" id="AET98903.1"/>
    </source>
</evidence>
<dbReference type="InterPro" id="IPR036388">
    <property type="entry name" value="WH-like_DNA-bd_sf"/>
</dbReference>
<proteinExistence type="predicted"/>
<evidence type="ECO:0000259" key="3">
    <source>
        <dbReference type="PROSITE" id="PS51755"/>
    </source>
</evidence>
<dbReference type="InterPro" id="IPR001867">
    <property type="entry name" value="OmpR/PhoB-type_DNA-bd"/>
</dbReference>
<organism evidence="4">
    <name type="scientific">Streptomyces griseovariabilis subsp. bandungensis</name>
    <dbReference type="NCBI Taxonomy" id="284637"/>
    <lineage>
        <taxon>Bacteria</taxon>
        <taxon>Bacillati</taxon>
        <taxon>Actinomycetota</taxon>
        <taxon>Actinomycetes</taxon>
        <taxon>Kitasatosporales</taxon>
        <taxon>Streptomycetaceae</taxon>
        <taxon>Streptomyces</taxon>
    </lineage>
</organism>
<dbReference type="SMART" id="SM00862">
    <property type="entry name" value="Trans_reg_C"/>
    <property type="match status" value="1"/>
</dbReference>
<dbReference type="InterPro" id="IPR016032">
    <property type="entry name" value="Sig_transdc_resp-reg_C-effctor"/>
</dbReference>
<gene>
    <name evidence="4" type="primary">qui4</name>
</gene>
<dbReference type="PROSITE" id="PS51755">
    <property type="entry name" value="OMPR_PHOB"/>
    <property type="match status" value="1"/>
</dbReference>
<reference evidence="4" key="1">
    <citation type="submission" date="2011-10" db="EMBL/GenBank/DDBJ databases">
        <authorList>
            <person name="Zhang C."/>
            <person name="Deng Z."/>
            <person name="You D."/>
        </authorList>
    </citation>
    <scope>NUCLEOTIDE SEQUENCE</scope>
    <source>
        <strain evidence="4">2507</strain>
    </source>
</reference>
<evidence type="ECO:0000256" key="1">
    <source>
        <dbReference type="ARBA" id="ARBA00023125"/>
    </source>
</evidence>
<sequence length="176" mass="19821">MSVNGEACAVAGTNSDVMFVRWPAQTDLRNRCRREGVPRLLVVEGGAHPPVCNDPFEDWVRAPISREDLDARVKALQNRLDSRQVPTLDSAGTLCFGPHSITISNAQTELMELLIEHFGEVVYRHELTQRLADRVPMPTRNSLDLHIMRLRRRLSPIDLVIRTAWGRGYVLENAAA</sequence>
<dbReference type="CDD" id="cd00383">
    <property type="entry name" value="trans_reg_C"/>
    <property type="match status" value="1"/>
</dbReference>
<dbReference type="GO" id="GO:0006355">
    <property type="term" value="P:regulation of DNA-templated transcription"/>
    <property type="evidence" value="ECO:0007669"/>
    <property type="project" value="InterPro"/>
</dbReference>
<dbReference type="GO" id="GO:0003677">
    <property type="term" value="F:DNA binding"/>
    <property type="evidence" value="ECO:0007669"/>
    <property type="project" value="UniProtKB-UniRule"/>
</dbReference>
<dbReference type="Gene3D" id="1.10.10.10">
    <property type="entry name" value="Winged helix-like DNA-binding domain superfamily/Winged helix DNA-binding domain"/>
    <property type="match status" value="1"/>
</dbReference>
<dbReference type="AlphaFoldDB" id="G9JKL1"/>
<name>G9JKL1_9ACTN</name>
<feature type="domain" description="OmpR/PhoB-type" evidence="3">
    <location>
        <begin position="77"/>
        <end position="173"/>
    </location>
</feature>
<accession>G9JKL1</accession>
<dbReference type="SUPFAM" id="SSF46894">
    <property type="entry name" value="C-terminal effector domain of the bipartite response regulators"/>
    <property type="match status" value="1"/>
</dbReference>
<dbReference type="EMBL" id="JN852959">
    <property type="protein sequence ID" value="AET98903.1"/>
    <property type="molecule type" value="Genomic_DNA"/>
</dbReference>
<dbReference type="Pfam" id="PF00486">
    <property type="entry name" value="Trans_reg_C"/>
    <property type="match status" value="1"/>
</dbReference>
<keyword evidence="1 2" id="KW-0238">DNA-binding</keyword>
<dbReference type="GO" id="GO:0000160">
    <property type="term" value="P:phosphorelay signal transduction system"/>
    <property type="evidence" value="ECO:0007669"/>
    <property type="project" value="InterPro"/>
</dbReference>
<protein>
    <submittedName>
        <fullName evidence="4">Putative DNA-binding response regulator</fullName>
    </submittedName>
</protein>
<feature type="DNA-binding region" description="OmpR/PhoB-type" evidence="2">
    <location>
        <begin position="77"/>
        <end position="173"/>
    </location>
</feature>